<protein>
    <submittedName>
        <fullName evidence="1">Uncharacterized protein</fullName>
    </submittedName>
</protein>
<dbReference type="Proteomes" id="UP000759131">
    <property type="component" value="Unassembled WGS sequence"/>
</dbReference>
<keyword evidence="2" id="KW-1185">Reference proteome</keyword>
<dbReference type="EMBL" id="CAJPIZ010018853">
    <property type="protein sequence ID" value="CAG2116710.1"/>
    <property type="molecule type" value="Genomic_DNA"/>
</dbReference>
<organism evidence="1">
    <name type="scientific">Medioppia subpectinata</name>
    <dbReference type="NCBI Taxonomy" id="1979941"/>
    <lineage>
        <taxon>Eukaryota</taxon>
        <taxon>Metazoa</taxon>
        <taxon>Ecdysozoa</taxon>
        <taxon>Arthropoda</taxon>
        <taxon>Chelicerata</taxon>
        <taxon>Arachnida</taxon>
        <taxon>Acari</taxon>
        <taxon>Acariformes</taxon>
        <taxon>Sarcoptiformes</taxon>
        <taxon>Oribatida</taxon>
        <taxon>Brachypylina</taxon>
        <taxon>Oppioidea</taxon>
        <taxon>Oppiidae</taxon>
        <taxon>Medioppia</taxon>
    </lineage>
</organism>
<dbReference type="EMBL" id="OC873428">
    <property type="protein sequence ID" value="CAD7636530.1"/>
    <property type="molecule type" value="Genomic_DNA"/>
</dbReference>
<dbReference type="AlphaFoldDB" id="A0A7R9L7U5"/>
<sequence length="211" mass="22696">MILLPPPLTLLNHHQDHLDQLVQLNQPDRPKKSVQNTTFANFYLWFPTSTGVTITPIVSPNVTYNMEAPCVKGSVIEQLSYHATSPSPVTCTGVIVSKQDDEYNATFAADSATEMLKLTKLTQIFAYVNGNQAFPVCGKVTGGRCDGDTFWGNGILIANTQTGCQSPSGVASVKVLFSDIEVIGKCSSRCNSAGSVFTYNPPVNAKGFVNS</sequence>
<reference evidence="1" key="1">
    <citation type="submission" date="2020-11" db="EMBL/GenBank/DDBJ databases">
        <authorList>
            <person name="Tran Van P."/>
        </authorList>
    </citation>
    <scope>NUCLEOTIDE SEQUENCE</scope>
</reference>
<evidence type="ECO:0000313" key="1">
    <source>
        <dbReference type="EMBL" id="CAD7636530.1"/>
    </source>
</evidence>
<evidence type="ECO:0000313" key="2">
    <source>
        <dbReference type="Proteomes" id="UP000759131"/>
    </source>
</evidence>
<dbReference type="OrthoDB" id="10384347at2759"/>
<name>A0A7R9L7U5_9ACAR</name>
<gene>
    <name evidence="1" type="ORF">OSB1V03_LOCUS16669</name>
</gene>
<proteinExistence type="predicted"/>
<accession>A0A7R9L7U5</accession>